<name>A0A173SZ84_ANAHA</name>
<feature type="transmembrane region" description="Helical" evidence="1">
    <location>
        <begin position="90"/>
        <end position="107"/>
    </location>
</feature>
<sequence length="323" mass="37015">MKSNINKLILIEVIAGILFAFIASKILHMTAALQIMYLPFELIGKGLRFLSLSSAIGNVIAIIIYAAISMIPAIYIIYQRKRGRTHKEDILLVAFTGLLFYSLYMFINPGLMYQKMPDIFSMDQSSLIVMKIIYAFIIYSVLIMWLIMKAIRFLGDDSQKNWKSRLYFGMKGLIAALVSYYTLLITYAKTFELLHKSENKLQNVSSIEWFKSVLQLLPIIMTILLFINIIHVVKAIEDHKEEQQMMTVARLASVAKVTAVVTVISDFILNFYQFLLGATLQNVNVTFAPDVSMEPLIIAFGALIFHEYFKRTKQLKEENDQFI</sequence>
<dbReference type="EMBL" id="CYXY01000008">
    <property type="protein sequence ID" value="CUM95306.1"/>
    <property type="molecule type" value="Genomic_DNA"/>
</dbReference>
<dbReference type="EMBL" id="CP012098">
    <property type="protein sequence ID" value="AQP38521.1"/>
    <property type="molecule type" value="Genomic_DNA"/>
</dbReference>
<feature type="transmembrane region" description="Helical" evidence="1">
    <location>
        <begin position="55"/>
        <end position="78"/>
    </location>
</feature>
<dbReference type="Proteomes" id="UP001243496">
    <property type="component" value="Chromosome"/>
</dbReference>
<feature type="transmembrane region" description="Helical" evidence="1">
    <location>
        <begin position="292"/>
        <end position="309"/>
    </location>
</feature>
<keyword evidence="1" id="KW-0472">Membrane</keyword>
<evidence type="ECO:0000256" key="1">
    <source>
        <dbReference type="SAM" id="Phobius"/>
    </source>
</evidence>
<dbReference type="AlphaFoldDB" id="A0A173SZ84"/>
<evidence type="ECO:0000313" key="3">
    <source>
        <dbReference type="EMBL" id="CUM95306.1"/>
    </source>
</evidence>
<gene>
    <name evidence="2" type="ORF">DO83_02070</name>
    <name evidence="3" type="ORF">ERS852571_01605</name>
    <name evidence="4" type="ORF">RBI15_04615</name>
</gene>
<feature type="transmembrane region" description="Helical" evidence="1">
    <location>
        <begin position="251"/>
        <end position="272"/>
    </location>
</feature>
<feature type="transmembrane region" description="Helical" evidence="1">
    <location>
        <begin position="9"/>
        <end position="35"/>
    </location>
</feature>
<dbReference type="GeneID" id="92740661"/>
<evidence type="ECO:0000313" key="6">
    <source>
        <dbReference type="Proteomes" id="UP000188159"/>
    </source>
</evidence>
<dbReference type="Proteomes" id="UP000095553">
    <property type="component" value="Unassembled WGS sequence"/>
</dbReference>
<protein>
    <recommendedName>
        <fullName evidence="7">DUF2975 domain-containing protein</fullName>
    </recommendedName>
</protein>
<feature type="transmembrane region" description="Helical" evidence="1">
    <location>
        <begin position="209"/>
        <end position="230"/>
    </location>
</feature>
<feature type="transmembrane region" description="Helical" evidence="1">
    <location>
        <begin position="168"/>
        <end position="189"/>
    </location>
</feature>
<evidence type="ECO:0000313" key="2">
    <source>
        <dbReference type="EMBL" id="AQP38521.1"/>
    </source>
</evidence>
<feature type="transmembrane region" description="Helical" evidence="1">
    <location>
        <begin position="127"/>
        <end position="147"/>
    </location>
</feature>
<dbReference type="EMBL" id="CP132968">
    <property type="protein sequence ID" value="WMD17379.1"/>
    <property type="molecule type" value="Genomic_DNA"/>
</dbReference>
<keyword evidence="1" id="KW-0812">Transmembrane</keyword>
<accession>A0A173SZ84</accession>
<keyword evidence="1" id="KW-1133">Transmembrane helix</keyword>
<reference evidence="3 5" key="1">
    <citation type="submission" date="2015-09" db="EMBL/GenBank/DDBJ databases">
        <authorList>
            <consortium name="Pathogen Informatics"/>
        </authorList>
    </citation>
    <scope>NUCLEOTIDE SEQUENCE [LARGE SCALE GENOMIC DNA]</scope>
    <source>
        <strain evidence="3 5">2789STDY5834959</strain>
    </source>
</reference>
<dbReference type="Proteomes" id="UP000188159">
    <property type="component" value="Chromosome"/>
</dbReference>
<reference evidence="2 6" key="2">
    <citation type="journal article" date="2016" name="Sci. Rep.">
        <title>Accelerated dysbiosis of gut microbiota during aggravation of DSS-induced colitis by a butyrate-producing bacterium.</title>
        <authorList>
            <person name="Zhang Q."/>
            <person name="Wu Y."/>
            <person name="Wang J."/>
            <person name="Wu G."/>
            <person name="Long W."/>
            <person name="Xue Z."/>
            <person name="Wang L."/>
            <person name="Zhang X."/>
            <person name="Pang X."/>
            <person name="Zhao Y."/>
            <person name="Zhao L."/>
            <person name="Zhang C."/>
        </authorList>
    </citation>
    <scope>NUCLEOTIDE SEQUENCE [LARGE SCALE GENOMIC DNA]</scope>
    <source>
        <strain evidence="2 6">BPB5</strain>
    </source>
</reference>
<dbReference type="RefSeq" id="WP_055072825.1">
    <property type="nucleotide sequence ID" value="NZ_CP012098.1"/>
</dbReference>
<evidence type="ECO:0000313" key="4">
    <source>
        <dbReference type="EMBL" id="WMD17379.1"/>
    </source>
</evidence>
<organism evidence="3 5">
    <name type="scientific">Anaerostipes hadrus</name>
    <dbReference type="NCBI Taxonomy" id="649756"/>
    <lineage>
        <taxon>Bacteria</taxon>
        <taxon>Bacillati</taxon>
        <taxon>Bacillota</taxon>
        <taxon>Clostridia</taxon>
        <taxon>Lachnospirales</taxon>
        <taxon>Lachnospiraceae</taxon>
        <taxon>Anaerostipes</taxon>
    </lineage>
</organism>
<proteinExistence type="predicted"/>
<evidence type="ECO:0008006" key="7">
    <source>
        <dbReference type="Google" id="ProtNLM"/>
    </source>
</evidence>
<evidence type="ECO:0000313" key="5">
    <source>
        <dbReference type="Proteomes" id="UP000095553"/>
    </source>
</evidence>
<reference evidence="4" key="3">
    <citation type="submission" date="2023-08" db="EMBL/GenBank/DDBJ databases">
        <title>Complete Genome Sequences of butyrate producing Anaerostipes hadrus strains BA1 and GIF7 isolated from the terminal ileum of a healthy lean male.</title>
        <authorList>
            <person name="Low A."/>
            <person name="Sheludchenko M."/>
            <person name="Cheng H.E."/>
            <person name="Koh X.Q."/>
            <person name="Lee J."/>
        </authorList>
    </citation>
    <scope>NUCLEOTIDE SEQUENCE</scope>
    <source>
        <strain evidence="4">BA1</strain>
    </source>
</reference>